<evidence type="ECO:0000259" key="1">
    <source>
        <dbReference type="PROSITE" id="PS51819"/>
    </source>
</evidence>
<dbReference type="InterPro" id="IPR004360">
    <property type="entry name" value="Glyas_Fos-R_dOase_dom"/>
</dbReference>
<organism evidence="2 3">
    <name type="scientific">Methyloprofundus sedimenti</name>
    <dbReference type="NCBI Taxonomy" id="1420851"/>
    <lineage>
        <taxon>Bacteria</taxon>
        <taxon>Pseudomonadati</taxon>
        <taxon>Pseudomonadota</taxon>
        <taxon>Gammaproteobacteria</taxon>
        <taxon>Methylococcales</taxon>
        <taxon>Methylococcaceae</taxon>
        <taxon>Methyloprofundus</taxon>
    </lineage>
</organism>
<reference evidence="2 3" key="1">
    <citation type="submission" date="2015-12" db="EMBL/GenBank/DDBJ databases">
        <authorList>
            <person name="Shamseldin A."/>
            <person name="Moawad H."/>
            <person name="Abd El-Rahim W.M."/>
            <person name="Sadowsky M.J."/>
        </authorList>
    </citation>
    <scope>NUCLEOTIDE SEQUENCE [LARGE SCALE GENOMIC DNA]</scope>
    <source>
        <strain evidence="2 3">WF1</strain>
    </source>
</reference>
<dbReference type="Gene3D" id="3.10.180.10">
    <property type="entry name" value="2,3-Dihydroxybiphenyl 1,2-Dioxygenase, domain 1"/>
    <property type="match status" value="2"/>
</dbReference>
<dbReference type="AlphaFoldDB" id="A0A1V8M0N4"/>
<dbReference type="Proteomes" id="UP000191980">
    <property type="component" value="Unassembled WGS sequence"/>
</dbReference>
<proteinExistence type="predicted"/>
<dbReference type="EMBL" id="LPUF01000006">
    <property type="protein sequence ID" value="OQK15130.1"/>
    <property type="molecule type" value="Genomic_DNA"/>
</dbReference>
<dbReference type="CDD" id="cd07247">
    <property type="entry name" value="SgaA_N_like"/>
    <property type="match status" value="1"/>
</dbReference>
<dbReference type="InterPro" id="IPR052164">
    <property type="entry name" value="Anthracycline_SecMetBiosynth"/>
</dbReference>
<comment type="caution">
    <text evidence="2">The sequence shown here is derived from an EMBL/GenBank/DDBJ whole genome shotgun (WGS) entry which is preliminary data.</text>
</comment>
<dbReference type="PANTHER" id="PTHR33993">
    <property type="entry name" value="GLYOXALASE-RELATED"/>
    <property type="match status" value="1"/>
</dbReference>
<dbReference type="InterPro" id="IPR037523">
    <property type="entry name" value="VOC_core"/>
</dbReference>
<dbReference type="Pfam" id="PF00903">
    <property type="entry name" value="Glyoxalase"/>
    <property type="match status" value="1"/>
</dbReference>
<dbReference type="PROSITE" id="PS51819">
    <property type="entry name" value="VOC"/>
    <property type="match status" value="1"/>
</dbReference>
<evidence type="ECO:0000313" key="2">
    <source>
        <dbReference type="EMBL" id="OQK15130.1"/>
    </source>
</evidence>
<feature type="domain" description="VOC" evidence="1">
    <location>
        <begin position="35"/>
        <end position="147"/>
    </location>
</feature>
<gene>
    <name evidence="2" type="ORF">AU255_19315</name>
</gene>
<evidence type="ECO:0000313" key="3">
    <source>
        <dbReference type="Proteomes" id="UP000191980"/>
    </source>
</evidence>
<dbReference type="SUPFAM" id="SSF54593">
    <property type="entry name" value="Glyoxalase/Bleomycin resistance protein/Dihydroxybiphenyl dioxygenase"/>
    <property type="match status" value="1"/>
</dbReference>
<protein>
    <recommendedName>
        <fullName evidence="1">VOC domain-containing protein</fullName>
    </recommendedName>
</protein>
<accession>A0A1V8M0N4</accession>
<dbReference type="InterPro" id="IPR029068">
    <property type="entry name" value="Glyas_Bleomycin-R_OHBP_Dase"/>
</dbReference>
<sequence>MLSGCTTPVSSPVSTKTDFLIPITAAPTNVYYQGKFVWHDLLTPDIAASRKFYSELFNWTFEQQGRYTVILNKGQRIGGMLEVKPEAGKKAEALWLAYMSVPDVDLASDYLEDQGGKIIKGPLDMQNRGRGALVSDPLGAQFLLLHSLDGDPADREPAVGSWLWNELWSNQPQNSFIFYQDLGLYDSLTAQSDYLILENKGQWRAGIRHVPEDDFKVRWVASVRVKDPALLTNIVKKLGGKVWVRPGEALQDTGANIAVISDNLGAFLILHRWQPEDKDPLTEEQ</sequence>
<dbReference type="STRING" id="1420851.AU255_19315"/>
<name>A0A1V8M0N4_9GAMM</name>
<dbReference type="PANTHER" id="PTHR33993:SF14">
    <property type="entry name" value="GB|AAF24581.1"/>
    <property type="match status" value="1"/>
</dbReference>
<keyword evidence="3" id="KW-1185">Reference proteome</keyword>